<proteinExistence type="predicted"/>
<evidence type="ECO:0000313" key="1">
    <source>
        <dbReference type="EMBL" id="CBX28482.1"/>
    </source>
</evidence>
<protein>
    <recommendedName>
        <fullName evidence="2">DUF2283 domain-containing protein</fullName>
    </recommendedName>
</protein>
<organism evidence="1">
    <name type="scientific">uncultured Desulfobacterium sp</name>
    <dbReference type="NCBI Taxonomy" id="201089"/>
    <lineage>
        <taxon>Bacteria</taxon>
        <taxon>Pseudomonadati</taxon>
        <taxon>Thermodesulfobacteriota</taxon>
        <taxon>Desulfobacteria</taxon>
        <taxon>Desulfobacterales</taxon>
        <taxon>Desulfobacteriaceae</taxon>
        <taxon>Desulfobacterium</taxon>
        <taxon>environmental samples</taxon>
    </lineage>
</organism>
<name>E1YD38_9BACT</name>
<accession>E1YD38</accession>
<gene>
    <name evidence="1" type="ORF">N47_G38060</name>
</gene>
<evidence type="ECO:0008006" key="2">
    <source>
        <dbReference type="Google" id="ProtNLM"/>
    </source>
</evidence>
<dbReference type="AlphaFoldDB" id="E1YD38"/>
<dbReference type="EMBL" id="FR695868">
    <property type="protein sequence ID" value="CBX28482.1"/>
    <property type="molecule type" value="Genomic_DNA"/>
</dbReference>
<dbReference type="InterPro" id="IPR019270">
    <property type="entry name" value="DUF2283"/>
</dbReference>
<dbReference type="Pfam" id="PF10049">
    <property type="entry name" value="DUF2283"/>
    <property type="match status" value="1"/>
</dbReference>
<sequence>MAEAIKVWYDKEGDYLEVLFERKAGYFKETENDAVMEKLDDKGNIIGFSISKVSALKEQKPLSIELKRHVAWQQA</sequence>
<reference evidence="1" key="1">
    <citation type="journal article" date="2011" name="Environ. Microbiol.">
        <title>Genomic insights into the metabolic potential of the polycyclic aromatic hydrocarbon degrading sulfate-reducing Deltaproteobacterium N47.</title>
        <authorList>
            <person name="Bergmann F."/>
            <person name="Selesi D."/>
            <person name="Weinmaier T."/>
            <person name="Tischler P."/>
            <person name="Rattei T."/>
            <person name="Meckenstock R.U."/>
        </authorList>
    </citation>
    <scope>NUCLEOTIDE SEQUENCE</scope>
</reference>